<dbReference type="CDD" id="cd03255">
    <property type="entry name" value="ABC_MJ0796_LolCDE_FtsE"/>
    <property type="match status" value="1"/>
</dbReference>
<dbReference type="InterPro" id="IPR017911">
    <property type="entry name" value="MacB-like_ATP-bd"/>
</dbReference>
<proteinExistence type="inferred from homology"/>
<reference evidence="7 8" key="1">
    <citation type="submission" date="2019-08" db="EMBL/GenBank/DDBJ databases">
        <title>Deep-cultivation of Planctomycetes and their phenomic and genomic characterization uncovers novel biology.</title>
        <authorList>
            <person name="Wiegand S."/>
            <person name="Jogler M."/>
            <person name="Boedeker C."/>
            <person name="Pinto D."/>
            <person name="Vollmers J."/>
            <person name="Rivas-Marin E."/>
            <person name="Kohn T."/>
            <person name="Peeters S.H."/>
            <person name="Heuer A."/>
            <person name="Rast P."/>
            <person name="Oberbeckmann S."/>
            <person name="Bunk B."/>
            <person name="Jeske O."/>
            <person name="Meyerdierks A."/>
            <person name="Storesund J.E."/>
            <person name="Kallscheuer N."/>
            <person name="Luecker S."/>
            <person name="Lage O.M."/>
            <person name="Pohl T."/>
            <person name="Merkel B.J."/>
            <person name="Hornburger P."/>
            <person name="Mueller R.-W."/>
            <person name="Bruemmer F."/>
            <person name="Labrenz M."/>
            <person name="Spormann A.M."/>
            <person name="Op den Camp H."/>
            <person name="Overmann J."/>
            <person name="Amann R."/>
            <person name="Jetten M.S.M."/>
            <person name="Mascher T."/>
            <person name="Medema M.H."/>
            <person name="Devos D.P."/>
            <person name="Kaster A.-K."/>
            <person name="Ovreas L."/>
            <person name="Rohde M."/>
            <person name="Galperin M.Y."/>
            <person name="Jogler C."/>
        </authorList>
    </citation>
    <scope>NUCLEOTIDE SEQUENCE [LARGE SCALE GENOMIC DNA]</scope>
    <source>
        <strain evidence="7 8">UC8</strain>
    </source>
</reference>
<evidence type="ECO:0000256" key="5">
    <source>
        <dbReference type="SAM" id="MobiDB-lite"/>
    </source>
</evidence>
<keyword evidence="7" id="KW-0449">Lipoprotein</keyword>
<dbReference type="RefSeq" id="WP_068133096.1">
    <property type="nucleotide sequence ID" value="NZ_CP042914.1"/>
</dbReference>
<organism evidence="7 8">
    <name type="scientific">Roseimaritima ulvae</name>
    <dbReference type="NCBI Taxonomy" id="980254"/>
    <lineage>
        <taxon>Bacteria</taxon>
        <taxon>Pseudomonadati</taxon>
        <taxon>Planctomycetota</taxon>
        <taxon>Planctomycetia</taxon>
        <taxon>Pirellulales</taxon>
        <taxon>Pirellulaceae</taxon>
        <taxon>Roseimaritima</taxon>
    </lineage>
</organism>
<feature type="region of interest" description="Disordered" evidence="5">
    <location>
        <begin position="223"/>
        <end position="244"/>
    </location>
</feature>
<evidence type="ECO:0000313" key="8">
    <source>
        <dbReference type="Proteomes" id="UP000325286"/>
    </source>
</evidence>
<dbReference type="GO" id="GO:0005886">
    <property type="term" value="C:plasma membrane"/>
    <property type="evidence" value="ECO:0007669"/>
    <property type="project" value="TreeGrafter"/>
</dbReference>
<keyword evidence="3 7" id="KW-0067">ATP-binding</keyword>
<dbReference type="GO" id="GO:0016887">
    <property type="term" value="F:ATP hydrolysis activity"/>
    <property type="evidence" value="ECO:0007669"/>
    <property type="project" value="InterPro"/>
</dbReference>
<accession>A0A5B9QPI2</accession>
<dbReference type="InterPro" id="IPR003439">
    <property type="entry name" value="ABC_transporter-like_ATP-bd"/>
</dbReference>
<dbReference type="InterPro" id="IPR017871">
    <property type="entry name" value="ABC_transporter-like_CS"/>
</dbReference>
<keyword evidence="2" id="KW-0547">Nucleotide-binding</keyword>
<dbReference type="GO" id="GO:0098796">
    <property type="term" value="C:membrane protein complex"/>
    <property type="evidence" value="ECO:0007669"/>
    <property type="project" value="UniProtKB-ARBA"/>
</dbReference>
<keyword evidence="8" id="KW-1185">Reference proteome</keyword>
<dbReference type="GO" id="GO:0005524">
    <property type="term" value="F:ATP binding"/>
    <property type="evidence" value="ECO:0007669"/>
    <property type="project" value="UniProtKB-KW"/>
</dbReference>
<dbReference type="KEGG" id="rul:UC8_15760"/>
<gene>
    <name evidence="7" type="primary">lolD_1</name>
    <name evidence="7" type="ORF">UC8_15760</name>
</gene>
<dbReference type="SMART" id="SM00382">
    <property type="entry name" value="AAA"/>
    <property type="match status" value="1"/>
</dbReference>
<evidence type="ECO:0000259" key="6">
    <source>
        <dbReference type="PROSITE" id="PS50893"/>
    </source>
</evidence>
<keyword evidence="7" id="KW-0378">Hydrolase</keyword>
<dbReference type="AlphaFoldDB" id="A0A5B9QPI2"/>
<feature type="domain" description="ABC transporter" evidence="6">
    <location>
        <begin position="9"/>
        <end position="244"/>
    </location>
</feature>
<dbReference type="OrthoDB" id="273392at2"/>
<dbReference type="Proteomes" id="UP000325286">
    <property type="component" value="Chromosome"/>
</dbReference>
<dbReference type="Gene3D" id="3.40.50.300">
    <property type="entry name" value="P-loop containing nucleotide triphosphate hydrolases"/>
    <property type="match status" value="1"/>
</dbReference>
<dbReference type="Pfam" id="PF00005">
    <property type="entry name" value="ABC_tran"/>
    <property type="match status" value="1"/>
</dbReference>
<dbReference type="PANTHER" id="PTHR24220">
    <property type="entry name" value="IMPORT ATP-BINDING PROTEIN"/>
    <property type="match status" value="1"/>
</dbReference>
<name>A0A5B9QPI2_9BACT</name>
<dbReference type="EMBL" id="CP042914">
    <property type="protein sequence ID" value="QEG39580.1"/>
    <property type="molecule type" value="Genomic_DNA"/>
</dbReference>
<dbReference type="InterPro" id="IPR003593">
    <property type="entry name" value="AAA+_ATPase"/>
</dbReference>
<dbReference type="InterPro" id="IPR027417">
    <property type="entry name" value="P-loop_NTPase"/>
</dbReference>
<dbReference type="PROSITE" id="PS00211">
    <property type="entry name" value="ABC_TRANSPORTER_1"/>
    <property type="match status" value="1"/>
</dbReference>
<evidence type="ECO:0000256" key="3">
    <source>
        <dbReference type="ARBA" id="ARBA00022840"/>
    </source>
</evidence>
<sequence>MTSEASSIIQAVNVTKTFAQSALPVQAVRGIDLTIHKGEMVSIVGPSGSGKSTLLTLLGAIDAPTSGQVILEGTDCATLDDAQRTMLRRRRIGFVFQAFNLLPTLTAVENVALPLELDGVAEAEAVQRAADALAGVGLEKRRDHLPSMLSGGEQQRVAIARALVIDPALVMADEPTGNLDSVSSRQVTDLLRQLVDEQQQTVVMVTHDMEVANRADRIVHVRDGQIDPQPFHSVSGGDPTTEAQ</sequence>
<dbReference type="PROSITE" id="PS50893">
    <property type="entry name" value="ABC_TRANSPORTER_2"/>
    <property type="match status" value="1"/>
</dbReference>
<evidence type="ECO:0000256" key="2">
    <source>
        <dbReference type="ARBA" id="ARBA00022741"/>
    </source>
</evidence>
<keyword evidence="1" id="KW-0813">Transport</keyword>
<evidence type="ECO:0000256" key="1">
    <source>
        <dbReference type="ARBA" id="ARBA00022448"/>
    </source>
</evidence>
<evidence type="ECO:0000256" key="4">
    <source>
        <dbReference type="ARBA" id="ARBA00038388"/>
    </source>
</evidence>
<dbReference type="InterPro" id="IPR015854">
    <property type="entry name" value="ABC_transpr_LolD-like"/>
</dbReference>
<comment type="similarity">
    <text evidence="4">Belongs to the ABC transporter superfamily. Macrolide exporter (TC 3.A.1.122) family.</text>
</comment>
<evidence type="ECO:0000313" key="7">
    <source>
        <dbReference type="EMBL" id="QEG39580.1"/>
    </source>
</evidence>
<protein>
    <submittedName>
        <fullName evidence="7">Lipoprotein-releasing system ATP-binding protein LolD</fullName>
        <ecNumber evidence="7">3.6.3.-</ecNumber>
    </submittedName>
</protein>
<dbReference type="GO" id="GO:0022857">
    <property type="term" value="F:transmembrane transporter activity"/>
    <property type="evidence" value="ECO:0007669"/>
    <property type="project" value="UniProtKB-ARBA"/>
</dbReference>
<dbReference type="SUPFAM" id="SSF52540">
    <property type="entry name" value="P-loop containing nucleoside triphosphate hydrolases"/>
    <property type="match status" value="1"/>
</dbReference>
<dbReference type="EC" id="3.6.3.-" evidence="7"/>
<dbReference type="FunFam" id="3.40.50.300:FF:000032">
    <property type="entry name" value="Export ABC transporter ATP-binding protein"/>
    <property type="match status" value="1"/>
</dbReference>